<protein>
    <submittedName>
        <fullName evidence="2">Uncharacterized protein</fullName>
    </submittedName>
</protein>
<evidence type="ECO:0000313" key="3">
    <source>
        <dbReference type="Proteomes" id="UP001187192"/>
    </source>
</evidence>
<keyword evidence="3" id="KW-1185">Reference proteome</keyword>
<evidence type="ECO:0000313" key="2">
    <source>
        <dbReference type="EMBL" id="GMN22567.1"/>
    </source>
</evidence>
<feature type="compositionally biased region" description="Basic and acidic residues" evidence="1">
    <location>
        <begin position="51"/>
        <end position="63"/>
    </location>
</feature>
<sequence length="320" mass="35258">MRLLISFANPRIEKLREKPDLERNQNRLLANESLPKYNWFISSSTSGYPHDQPRSVQSEKEVPQEVPTASTSVMQSGDSSPGTWGPRIADENVEEVIRQLYLARGLRIKVTSGSVRPIDQERATQLQRKFSKGGDGSRTHSGSQGSGSVSRASSDPHIAWVVSFTFFGNAAARNHINRMDEKVAGLVSEVKKWREAEKMALKKANKAKEQALKVEEARKKVEVELSSIQYENSRYLQEAFLAALNQAHFTLANPSLTRLNWSFMPEISGETQGDGYGTVVNDGEEGEVVGGAQLADDVVVIGESETTTDPSVTELVGPPE</sequence>
<name>A0AA87YTF8_FICCA</name>
<gene>
    <name evidence="2" type="ORF">TIFTF001_040288</name>
</gene>
<reference evidence="2" key="1">
    <citation type="submission" date="2023-07" db="EMBL/GenBank/DDBJ databases">
        <title>draft genome sequence of fig (Ficus carica).</title>
        <authorList>
            <person name="Takahashi T."/>
            <person name="Nishimura K."/>
        </authorList>
    </citation>
    <scope>NUCLEOTIDE SEQUENCE</scope>
</reference>
<feature type="region of interest" description="Disordered" evidence="1">
    <location>
        <begin position="45"/>
        <end position="87"/>
    </location>
</feature>
<feature type="compositionally biased region" description="Polar residues" evidence="1">
    <location>
        <begin position="67"/>
        <end position="82"/>
    </location>
</feature>
<dbReference type="Proteomes" id="UP001187192">
    <property type="component" value="Unassembled WGS sequence"/>
</dbReference>
<dbReference type="EMBL" id="BTGU01001394">
    <property type="protein sequence ID" value="GMN22567.1"/>
    <property type="molecule type" value="Genomic_DNA"/>
</dbReference>
<accession>A0AA87YTF8</accession>
<feature type="compositionally biased region" description="Low complexity" evidence="1">
    <location>
        <begin position="141"/>
        <end position="151"/>
    </location>
</feature>
<evidence type="ECO:0000256" key="1">
    <source>
        <dbReference type="SAM" id="MobiDB-lite"/>
    </source>
</evidence>
<comment type="caution">
    <text evidence="2">The sequence shown here is derived from an EMBL/GenBank/DDBJ whole genome shotgun (WGS) entry which is preliminary data.</text>
</comment>
<feature type="region of interest" description="Disordered" evidence="1">
    <location>
        <begin position="127"/>
        <end position="151"/>
    </location>
</feature>
<organism evidence="2 3">
    <name type="scientific">Ficus carica</name>
    <name type="common">Common fig</name>
    <dbReference type="NCBI Taxonomy" id="3494"/>
    <lineage>
        <taxon>Eukaryota</taxon>
        <taxon>Viridiplantae</taxon>
        <taxon>Streptophyta</taxon>
        <taxon>Embryophyta</taxon>
        <taxon>Tracheophyta</taxon>
        <taxon>Spermatophyta</taxon>
        <taxon>Magnoliopsida</taxon>
        <taxon>eudicotyledons</taxon>
        <taxon>Gunneridae</taxon>
        <taxon>Pentapetalae</taxon>
        <taxon>rosids</taxon>
        <taxon>fabids</taxon>
        <taxon>Rosales</taxon>
        <taxon>Moraceae</taxon>
        <taxon>Ficeae</taxon>
        <taxon>Ficus</taxon>
    </lineage>
</organism>
<dbReference type="AlphaFoldDB" id="A0AA87YTF8"/>
<proteinExistence type="predicted"/>